<evidence type="ECO:0000313" key="4">
    <source>
        <dbReference type="EMBL" id="WFD48393.1"/>
    </source>
</evidence>
<dbReference type="GO" id="GO:0061631">
    <property type="term" value="F:ubiquitin conjugating enzyme activity"/>
    <property type="evidence" value="ECO:0007669"/>
    <property type="project" value="UniProtKB-EC"/>
</dbReference>
<evidence type="ECO:0000259" key="3">
    <source>
        <dbReference type="PROSITE" id="PS50127"/>
    </source>
</evidence>
<dbReference type="Pfam" id="PF00179">
    <property type="entry name" value="UQ_con"/>
    <property type="match status" value="1"/>
</dbReference>
<accession>A0ABY8EVY7</accession>
<keyword evidence="1" id="KW-0833">Ubl conjugation pathway</keyword>
<dbReference type="InterPro" id="IPR000608">
    <property type="entry name" value="UBC"/>
</dbReference>
<dbReference type="Gene3D" id="3.10.110.10">
    <property type="entry name" value="Ubiquitin Conjugating Enzyme"/>
    <property type="match status" value="1"/>
</dbReference>
<proteinExistence type="predicted"/>
<evidence type="ECO:0000313" key="5">
    <source>
        <dbReference type="Proteomes" id="UP000818624"/>
    </source>
</evidence>
<dbReference type="InterPro" id="IPR016135">
    <property type="entry name" value="UBQ-conjugating_enzyme/RWD"/>
</dbReference>
<dbReference type="InterPro" id="IPR050113">
    <property type="entry name" value="Ub_conjugating_enzyme"/>
</dbReference>
<feature type="compositionally biased region" description="Low complexity" evidence="2">
    <location>
        <begin position="169"/>
        <end position="183"/>
    </location>
</feature>
<dbReference type="Proteomes" id="UP000818624">
    <property type="component" value="Chromosome 3"/>
</dbReference>
<dbReference type="SMART" id="SM00212">
    <property type="entry name" value="UBCc"/>
    <property type="match status" value="1"/>
</dbReference>
<keyword evidence="5" id="KW-1185">Reference proteome</keyword>
<gene>
    <name evidence="4" type="primary">UBC6</name>
    <name evidence="4" type="ORF">GLX27_003063</name>
</gene>
<dbReference type="EC" id="2.3.2.23" evidence="4"/>
<dbReference type="EMBL" id="CP046236">
    <property type="protein sequence ID" value="WFD48393.1"/>
    <property type="molecule type" value="Genomic_DNA"/>
</dbReference>
<evidence type="ECO:0000256" key="2">
    <source>
        <dbReference type="SAM" id="MobiDB-lite"/>
    </source>
</evidence>
<feature type="compositionally biased region" description="Low complexity" evidence="2">
    <location>
        <begin position="190"/>
        <end position="219"/>
    </location>
</feature>
<organism evidence="4 5">
    <name type="scientific">Malassezia furfur</name>
    <name type="common">Pityriasis versicolor infection agent</name>
    <name type="synonym">Pityrosporum furfur</name>
    <dbReference type="NCBI Taxonomy" id="55194"/>
    <lineage>
        <taxon>Eukaryota</taxon>
        <taxon>Fungi</taxon>
        <taxon>Dikarya</taxon>
        <taxon>Basidiomycota</taxon>
        <taxon>Ustilaginomycotina</taxon>
        <taxon>Malasseziomycetes</taxon>
        <taxon>Malasseziales</taxon>
        <taxon>Malasseziaceae</taxon>
        <taxon>Malassezia</taxon>
    </lineage>
</organism>
<protein>
    <submittedName>
        <fullName evidence="4">E2 ubiquitin-conjugating enzyme</fullName>
        <ecNumber evidence="4">2.3.2.23</ecNumber>
    </submittedName>
</protein>
<name>A0ABY8EVY7_MALFU</name>
<keyword evidence="4" id="KW-0012">Acyltransferase</keyword>
<reference evidence="4 5" key="1">
    <citation type="journal article" date="2020" name="Elife">
        <title>Loss of centromere function drives karyotype evolution in closely related Malassezia species.</title>
        <authorList>
            <person name="Sankaranarayanan S.R."/>
            <person name="Ianiri G."/>
            <person name="Coelho M.A."/>
            <person name="Reza M.H."/>
            <person name="Thimmappa B.C."/>
            <person name="Ganguly P."/>
            <person name="Vadnala R.N."/>
            <person name="Sun S."/>
            <person name="Siddharthan R."/>
            <person name="Tellgren-Roth C."/>
            <person name="Dawson T.L."/>
            <person name="Heitman J."/>
            <person name="Sanyal K."/>
        </authorList>
    </citation>
    <scope>NUCLEOTIDE SEQUENCE [LARGE SCALE GENOMIC DNA]</scope>
    <source>
        <strain evidence="4">CBS14141</strain>
    </source>
</reference>
<feature type="region of interest" description="Disordered" evidence="2">
    <location>
        <begin position="164"/>
        <end position="219"/>
    </location>
</feature>
<dbReference type="CDD" id="cd23799">
    <property type="entry name" value="UBCc_UBE2J"/>
    <property type="match status" value="1"/>
</dbReference>
<keyword evidence="4" id="KW-0808">Transferase</keyword>
<feature type="domain" description="UBC core" evidence="3">
    <location>
        <begin position="5"/>
        <end position="155"/>
    </location>
</feature>
<dbReference type="SUPFAM" id="SSF54495">
    <property type="entry name" value="UBC-like"/>
    <property type="match status" value="1"/>
</dbReference>
<dbReference type="PANTHER" id="PTHR24067">
    <property type="entry name" value="UBIQUITIN-CONJUGATING ENZYME E2"/>
    <property type="match status" value="1"/>
</dbReference>
<evidence type="ECO:0000256" key="1">
    <source>
        <dbReference type="ARBA" id="ARBA00022786"/>
    </source>
</evidence>
<dbReference type="PROSITE" id="PS50127">
    <property type="entry name" value="UBC_2"/>
    <property type="match status" value="1"/>
</dbReference>
<sequence length="250" mass="27163">MATKAASKRLGKEAVLMEKDPPPLCYARPREDNILEWHFILRGPPGTPYEGGEYWGQLLFPGDYPFKPPGIKVQTPSGRFQPDTRICTSMSDFHPGSWNPAWSVSSILIGLLSFMCTDELTTGSVLVSARERRLLAAQSHAYNLRQRRFTQMFPEYTGAVAKDLPNMSRPAAAPTAPAPAATKAPEKRASAPASDAPSASPTPPASDAAPQTPAPEPAQNAKSKWRILFWVTCSVAGVLFANKVLEKLAM</sequence>